<gene>
    <name evidence="1" type="ORF">J8F10_09045</name>
</gene>
<evidence type="ECO:0000313" key="2">
    <source>
        <dbReference type="Proteomes" id="UP000676565"/>
    </source>
</evidence>
<dbReference type="Proteomes" id="UP000676565">
    <property type="component" value="Unassembled WGS sequence"/>
</dbReference>
<comment type="caution">
    <text evidence="1">The sequence shown here is derived from an EMBL/GenBank/DDBJ whole genome shotgun (WGS) entry which is preliminary data.</text>
</comment>
<dbReference type="InterPro" id="IPR027417">
    <property type="entry name" value="P-loop_NTPase"/>
</dbReference>
<sequence>MTPQLLPPVVVSGFGRCGSSLVMQMLHAAGFPVTGDYPSFECEEYGLGGEPPPAGASKVINPECNPPPGGPYRWIWLDRNHAQQAKSQAKLLRELAGIRLPRRDVRVLACSYAPARRDAFDVMRRLGGPVLVMSFEELVSDPCASAKRISDFVGCGQIEQMANVVKKRSADCLPYLLERELLQGAA</sequence>
<organism evidence="1 2">
    <name type="scientific">Gemmata palustris</name>
    <dbReference type="NCBI Taxonomy" id="2822762"/>
    <lineage>
        <taxon>Bacteria</taxon>
        <taxon>Pseudomonadati</taxon>
        <taxon>Planctomycetota</taxon>
        <taxon>Planctomycetia</taxon>
        <taxon>Gemmatales</taxon>
        <taxon>Gemmataceae</taxon>
        <taxon>Gemmata</taxon>
    </lineage>
</organism>
<keyword evidence="2" id="KW-1185">Reference proteome</keyword>
<protein>
    <recommendedName>
        <fullName evidence="3">Sulfotransferase family protein</fullName>
    </recommendedName>
</protein>
<dbReference type="EMBL" id="JAGKQQ010000001">
    <property type="protein sequence ID" value="MBP3955426.1"/>
    <property type="molecule type" value="Genomic_DNA"/>
</dbReference>
<dbReference type="Gene3D" id="3.40.50.300">
    <property type="entry name" value="P-loop containing nucleotide triphosphate hydrolases"/>
    <property type="match status" value="1"/>
</dbReference>
<name>A0ABS5BNX5_9BACT</name>
<reference evidence="1 2" key="1">
    <citation type="submission" date="2021-04" db="EMBL/GenBank/DDBJ databases">
        <authorList>
            <person name="Ivanova A."/>
        </authorList>
    </citation>
    <scope>NUCLEOTIDE SEQUENCE [LARGE SCALE GENOMIC DNA]</scope>
    <source>
        <strain evidence="1 2">G18</strain>
    </source>
</reference>
<evidence type="ECO:0000313" key="1">
    <source>
        <dbReference type="EMBL" id="MBP3955426.1"/>
    </source>
</evidence>
<proteinExistence type="predicted"/>
<accession>A0ABS5BNX5</accession>
<dbReference type="RefSeq" id="WP_210653503.1">
    <property type="nucleotide sequence ID" value="NZ_JAGKQQ010000001.1"/>
</dbReference>
<evidence type="ECO:0008006" key="3">
    <source>
        <dbReference type="Google" id="ProtNLM"/>
    </source>
</evidence>
<dbReference type="SUPFAM" id="SSF52540">
    <property type="entry name" value="P-loop containing nucleoside triphosphate hydrolases"/>
    <property type="match status" value="1"/>
</dbReference>